<reference evidence="2 3" key="1">
    <citation type="journal article" date="2016" name="DNA Res.">
        <title>The complete genome sequencing of Prevotella intermedia strain OMA14 and a subsequent fine-scale, intra-species genomic comparison reveal an unusual amplification of conjugative and mobile transposons and identify a novel Prevotella-lineage-specific repeat.</title>
        <authorList>
            <person name="Naito M."/>
            <person name="Ogura Y."/>
            <person name="Itoh T."/>
            <person name="Shoji M."/>
            <person name="Okamoto M."/>
            <person name="Hayashi T."/>
            <person name="Nakayama K."/>
        </authorList>
    </citation>
    <scope>NUCLEOTIDE SEQUENCE [LARGE SCALE GENOMIC DNA]</scope>
    <source>
        <strain evidence="2 3">OMA14</strain>
    </source>
</reference>
<evidence type="ECO:0000313" key="3">
    <source>
        <dbReference type="Proteomes" id="UP000217431"/>
    </source>
</evidence>
<sequence>MENKEIKLLIDKFLDGETTLADEQRLYAYFRSEHILPEYLHYREMFLDFAAVQQLSEHIEETPKQLTRTNTVTLRRIIAIAASLLFLLGIYFFYGQYQDHQLARKYAGSYTIVNGVRNDNLYEIKGKLKETFAEADRIAQKVQGQAVIENAETEVLESIDDPKQRKALEQLLNTDGETTL</sequence>
<evidence type="ECO:0000256" key="1">
    <source>
        <dbReference type="SAM" id="Phobius"/>
    </source>
</evidence>
<keyword evidence="1" id="KW-1133">Transmembrane helix</keyword>
<dbReference type="RefSeq" id="WP_096405638.1">
    <property type="nucleotide sequence ID" value="NZ_AP014597.1"/>
</dbReference>
<accession>A0A0S3UKF0</accession>
<proteinExistence type="predicted"/>
<keyword evidence="1" id="KW-0472">Membrane</keyword>
<feature type="transmembrane region" description="Helical" evidence="1">
    <location>
        <begin position="74"/>
        <end position="94"/>
    </location>
</feature>
<name>A0A0S3UKF0_PREIN</name>
<gene>
    <name evidence="2" type="ORF">PIOMA14_I_1371</name>
</gene>
<keyword evidence="1" id="KW-0812">Transmembrane</keyword>
<dbReference type="EMBL" id="AP014597">
    <property type="protein sequence ID" value="BAU17879.1"/>
    <property type="molecule type" value="Genomic_DNA"/>
</dbReference>
<protein>
    <submittedName>
        <fullName evidence="2">Uncharacterized protein</fullName>
    </submittedName>
</protein>
<dbReference type="Proteomes" id="UP000217431">
    <property type="component" value="Chromosome I"/>
</dbReference>
<organism evidence="2 3">
    <name type="scientific">Prevotella intermedia</name>
    <dbReference type="NCBI Taxonomy" id="28131"/>
    <lineage>
        <taxon>Bacteria</taxon>
        <taxon>Pseudomonadati</taxon>
        <taxon>Bacteroidota</taxon>
        <taxon>Bacteroidia</taxon>
        <taxon>Bacteroidales</taxon>
        <taxon>Prevotellaceae</taxon>
        <taxon>Prevotella</taxon>
    </lineage>
</organism>
<evidence type="ECO:0000313" key="2">
    <source>
        <dbReference type="EMBL" id="BAU17879.1"/>
    </source>
</evidence>
<dbReference type="AlphaFoldDB" id="A0A0S3UKF0"/>
<dbReference type="STRING" id="28131.BWX40_01355"/>